<dbReference type="SMART" id="SM00220">
    <property type="entry name" value="S_TKc"/>
    <property type="match status" value="1"/>
</dbReference>
<dbReference type="Gene3D" id="1.10.510.10">
    <property type="entry name" value="Transferase(Phosphotransferase) domain 1"/>
    <property type="match status" value="1"/>
</dbReference>
<name>A0AAW1U1K8_9CUCU</name>
<keyword evidence="4" id="KW-0067">ATP-binding</keyword>
<dbReference type="GO" id="GO:0015629">
    <property type="term" value="C:actin cytoskeleton"/>
    <property type="evidence" value="ECO:0007669"/>
    <property type="project" value="TreeGrafter"/>
</dbReference>
<dbReference type="Proteomes" id="UP001431783">
    <property type="component" value="Unassembled WGS sequence"/>
</dbReference>
<dbReference type="GO" id="GO:0004674">
    <property type="term" value="F:protein serine/threonine kinase activity"/>
    <property type="evidence" value="ECO:0007669"/>
    <property type="project" value="UniProtKB-EC"/>
</dbReference>
<feature type="domain" description="Protein kinase" evidence="5">
    <location>
        <begin position="54"/>
        <end position="164"/>
    </location>
</feature>
<dbReference type="PROSITE" id="PS00107">
    <property type="entry name" value="PROTEIN_KINASE_ATP"/>
    <property type="match status" value="1"/>
</dbReference>
<evidence type="ECO:0000256" key="3">
    <source>
        <dbReference type="ARBA" id="ARBA00048679"/>
    </source>
</evidence>
<dbReference type="InterPro" id="IPR017441">
    <property type="entry name" value="Protein_kinase_ATP_BS"/>
</dbReference>
<dbReference type="InterPro" id="IPR050839">
    <property type="entry name" value="Rho-assoc_Ser/Thr_Kinase"/>
</dbReference>
<evidence type="ECO:0000313" key="6">
    <source>
        <dbReference type="EMBL" id="KAK9874247.1"/>
    </source>
</evidence>
<feature type="binding site" evidence="4">
    <location>
        <position position="87"/>
    </location>
    <ligand>
        <name>ATP</name>
        <dbReference type="ChEBI" id="CHEBI:30616"/>
    </ligand>
</feature>
<comment type="catalytic activity">
    <reaction evidence="3">
        <text>L-seryl-[protein] + ATP = O-phospho-L-seryl-[protein] + ADP + H(+)</text>
        <dbReference type="Rhea" id="RHEA:17989"/>
        <dbReference type="Rhea" id="RHEA-COMP:9863"/>
        <dbReference type="Rhea" id="RHEA-COMP:11604"/>
        <dbReference type="ChEBI" id="CHEBI:15378"/>
        <dbReference type="ChEBI" id="CHEBI:29999"/>
        <dbReference type="ChEBI" id="CHEBI:30616"/>
        <dbReference type="ChEBI" id="CHEBI:83421"/>
        <dbReference type="ChEBI" id="CHEBI:456216"/>
        <dbReference type="EC" id="2.7.11.1"/>
    </reaction>
</comment>
<dbReference type="PROSITE" id="PS50011">
    <property type="entry name" value="PROTEIN_KINASE_DOM"/>
    <property type="match status" value="1"/>
</dbReference>
<evidence type="ECO:0000313" key="7">
    <source>
        <dbReference type="Proteomes" id="UP001431783"/>
    </source>
</evidence>
<organism evidence="6 7">
    <name type="scientific">Henosepilachna vigintioctopunctata</name>
    <dbReference type="NCBI Taxonomy" id="420089"/>
    <lineage>
        <taxon>Eukaryota</taxon>
        <taxon>Metazoa</taxon>
        <taxon>Ecdysozoa</taxon>
        <taxon>Arthropoda</taxon>
        <taxon>Hexapoda</taxon>
        <taxon>Insecta</taxon>
        <taxon>Pterygota</taxon>
        <taxon>Neoptera</taxon>
        <taxon>Endopterygota</taxon>
        <taxon>Coleoptera</taxon>
        <taxon>Polyphaga</taxon>
        <taxon>Cucujiformia</taxon>
        <taxon>Coccinelloidea</taxon>
        <taxon>Coccinellidae</taxon>
        <taxon>Epilachninae</taxon>
        <taxon>Epilachnini</taxon>
        <taxon>Henosepilachna</taxon>
    </lineage>
</organism>
<dbReference type="SUPFAM" id="SSF56112">
    <property type="entry name" value="Protein kinase-like (PK-like)"/>
    <property type="match status" value="1"/>
</dbReference>
<reference evidence="6 7" key="1">
    <citation type="submission" date="2023-03" db="EMBL/GenBank/DDBJ databases">
        <title>Genome insight into feeding habits of ladybird beetles.</title>
        <authorList>
            <person name="Li H.-S."/>
            <person name="Huang Y.-H."/>
            <person name="Pang H."/>
        </authorList>
    </citation>
    <scope>NUCLEOTIDE SEQUENCE [LARGE SCALE GENOMIC DNA]</scope>
    <source>
        <strain evidence="6">SYSU_2023b</strain>
        <tissue evidence="6">Whole body</tissue>
    </source>
</reference>
<dbReference type="GO" id="GO:0005524">
    <property type="term" value="F:ATP binding"/>
    <property type="evidence" value="ECO:0007669"/>
    <property type="project" value="UniProtKB-UniRule"/>
</dbReference>
<evidence type="ECO:0000256" key="2">
    <source>
        <dbReference type="ARBA" id="ARBA00047899"/>
    </source>
</evidence>
<dbReference type="GO" id="GO:0031032">
    <property type="term" value="P:actomyosin structure organization"/>
    <property type="evidence" value="ECO:0007669"/>
    <property type="project" value="TreeGrafter"/>
</dbReference>
<dbReference type="InterPro" id="IPR011009">
    <property type="entry name" value="Kinase-like_dom_sf"/>
</dbReference>
<evidence type="ECO:0000259" key="5">
    <source>
        <dbReference type="PROSITE" id="PS50011"/>
    </source>
</evidence>
<dbReference type="Pfam" id="PF00069">
    <property type="entry name" value="Pkinase"/>
    <property type="match status" value="1"/>
</dbReference>
<dbReference type="PANTHER" id="PTHR22988:SF71">
    <property type="entry name" value="CITRON RHO-INTERACTING KINASE"/>
    <property type="match status" value="1"/>
</dbReference>
<protein>
    <recommendedName>
        <fullName evidence="5">Protein kinase domain-containing protein</fullName>
    </recommendedName>
</protein>
<dbReference type="EMBL" id="JARQZJ010000031">
    <property type="protein sequence ID" value="KAK9874247.1"/>
    <property type="molecule type" value="Genomic_DNA"/>
</dbReference>
<evidence type="ECO:0000256" key="4">
    <source>
        <dbReference type="PROSITE-ProRule" id="PRU10141"/>
    </source>
</evidence>
<proteinExistence type="predicted"/>
<dbReference type="InterPro" id="IPR000719">
    <property type="entry name" value="Prot_kinase_dom"/>
</dbReference>
<comment type="catalytic activity">
    <reaction evidence="2">
        <text>L-threonyl-[protein] + ATP = O-phospho-L-threonyl-[protein] + ADP + H(+)</text>
        <dbReference type="Rhea" id="RHEA:46608"/>
        <dbReference type="Rhea" id="RHEA-COMP:11060"/>
        <dbReference type="Rhea" id="RHEA-COMP:11605"/>
        <dbReference type="ChEBI" id="CHEBI:15378"/>
        <dbReference type="ChEBI" id="CHEBI:30013"/>
        <dbReference type="ChEBI" id="CHEBI:30616"/>
        <dbReference type="ChEBI" id="CHEBI:61977"/>
        <dbReference type="ChEBI" id="CHEBI:456216"/>
        <dbReference type="EC" id="2.7.11.1"/>
    </reaction>
</comment>
<dbReference type="GO" id="GO:0000281">
    <property type="term" value="P:mitotic cytokinesis"/>
    <property type="evidence" value="ECO:0007669"/>
    <property type="project" value="TreeGrafter"/>
</dbReference>
<keyword evidence="1" id="KW-0597">Phosphoprotein</keyword>
<accession>A0AAW1U1K8</accession>
<keyword evidence="7" id="KW-1185">Reference proteome</keyword>
<sequence length="164" mass="18894">MKFREGLFDSLQALYDECCIEILQKQDKNIQYFVQNHKNTIENLKKSRVNLTDFEVKNCIGRGHFGDVHVVLEKNTKDVYAMKSIRKCDSLDQKRTSFIDERNIMALTQSSWHTSLQYAFQDTTHLFFVMEFQPGGDLLGLLNKQGGTLPESAAIFYLAEIVST</sequence>
<dbReference type="AlphaFoldDB" id="A0AAW1U1K8"/>
<comment type="caution">
    <text evidence="6">The sequence shown here is derived from an EMBL/GenBank/DDBJ whole genome shotgun (WGS) entry which is preliminary data.</text>
</comment>
<dbReference type="Gene3D" id="3.30.200.20">
    <property type="entry name" value="Phosphorylase Kinase, domain 1"/>
    <property type="match status" value="1"/>
</dbReference>
<dbReference type="GO" id="GO:0005737">
    <property type="term" value="C:cytoplasm"/>
    <property type="evidence" value="ECO:0007669"/>
    <property type="project" value="TreeGrafter"/>
</dbReference>
<dbReference type="PANTHER" id="PTHR22988">
    <property type="entry name" value="MYOTONIC DYSTROPHY S/T KINASE-RELATED"/>
    <property type="match status" value="1"/>
</dbReference>
<gene>
    <name evidence="6" type="ORF">WA026_002602</name>
</gene>
<keyword evidence="4" id="KW-0547">Nucleotide-binding</keyword>
<evidence type="ECO:0000256" key="1">
    <source>
        <dbReference type="ARBA" id="ARBA00022553"/>
    </source>
</evidence>